<protein>
    <recommendedName>
        <fullName evidence="3 12">Peroxidase</fullName>
        <ecNumber evidence="3 12">1.11.1.7</ecNumber>
    </recommendedName>
</protein>
<evidence type="ECO:0000256" key="3">
    <source>
        <dbReference type="ARBA" id="ARBA00012313"/>
    </source>
</evidence>
<evidence type="ECO:0000313" key="15">
    <source>
        <dbReference type="Proteomes" id="UP001318860"/>
    </source>
</evidence>
<dbReference type="Gene3D" id="1.10.520.10">
    <property type="match status" value="1"/>
</dbReference>
<evidence type="ECO:0000256" key="8">
    <source>
        <dbReference type="ARBA" id="ARBA00023002"/>
    </source>
</evidence>
<keyword evidence="11" id="KW-0325">Glycoprotein</keyword>
<reference evidence="14 15" key="1">
    <citation type="journal article" date="2021" name="Comput. Struct. Biotechnol. J.">
        <title>De novo genome assembly of the potent medicinal plant Rehmannia glutinosa using nanopore technology.</title>
        <authorList>
            <person name="Ma L."/>
            <person name="Dong C."/>
            <person name="Song C."/>
            <person name="Wang X."/>
            <person name="Zheng X."/>
            <person name="Niu Y."/>
            <person name="Chen S."/>
            <person name="Feng W."/>
        </authorList>
    </citation>
    <scope>NUCLEOTIDE SEQUENCE [LARGE SCALE GENOMIC DNA]</scope>
    <source>
        <strain evidence="14">DH-2019</strain>
    </source>
</reference>
<dbReference type="InterPro" id="IPR019794">
    <property type="entry name" value="Peroxidases_AS"/>
</dbReference>
<comment type="similarity">
    <text evidence="12">Belongs to the peroxidase family. Classical plant (class III) peroxidase subfamily.</text>
</comment>
<evidence type="ECO:0000256" key="12">
    <source>
        <dbReference type="RuleBase" id="RU362060"/>
    </source>
</evidence>
<evidence type="ECO:0000256" key="2">
    <source>
        <dbReference type="ARBA" id="ARBA00006873"/>
    </source>
</evidence>
<evidence type="ECO:0000256" key="7">
    <source>
        <dbReference type="ARBA" id="ARBA00022837"/>
    </source>
</evidence>
<dbReference type="PRINTS" id="PR00458">
    <property type="entry name" value="PEROXIDASE"/>
</dbReference>
<dbReference type="PROSITE" id="PS50873">
    <property type="entry name" value="PEROXIDASE_4"/>
    <property type="match status" value="1"/>
</dbReference>
<dbReference type="InterPro" id="IPR019793">
    <property type="entry name" value="Peroxidases_heam-ligand_BS"/>
</dbReference>
<dbReference type="SUPFAM" id="SSF48113">
    <property type="entry name" value="Heme-dependent peroxidases"/>
    <property type="match status" value="1"/>
</dbReference>
<keyword evidence="12" id="KW-0376">Hydrogen peroxide</keyword>
<evidence type="ECO:0000256" key="5">
    <source>
        <dbReference type="ARBA" id="ARBA00022617"/>
    </source>
</evidence>
<dbReference type="PROSITE" id="PS00436">
    <property type="entry name" value="PEROXIDASE_2"/>
    <property type="match status" value="1"/>
</dbReference>
<keyword evidence="4 12" id="KW-0575">Peroxidase</keyword>
<dbReference type="PRINTS" id="PR00461">
    <property type="entry name" value="PLPEROXIDASE"/>
</dbReference>
<comment type="similarity">
    <text evidence="2">Belongs to the peroxidase family. Ascorbate peroxidase subfamily.</text>
</comment>
<dbReference type="InterPro" id="IPR000823">
    <property type="entry name" value="Peroxidase_pln"/>
</dbReference>
<comment type="catalytic activity">
    <reaction evidence="1 12">
        <text>2 a phenolic donor + H2O2 = 2 a phenolic radical donor + 2 H2O</text>
        <dbReference type="Rhea" id="RHEA:56136"/>
        <dbReference type="ChEBI" id="CHEBI:15377"/>
        <dbReference type="ChEBI" id="CHEBI:16240"/>
        <dbReference type="ChEBI" id="CHEBI:139520"/>
        <dbReference type="ChEBI" id="CHEBI:139521"/>
        <dbReference type="EC" id="1.11.1.7"/>
    </reaction>
</comment>
<keyword evidence="8 12" id="KW-0560">Oxidoreductase</keyword>
<proteinExistence type="inferred from homology"/>
<evidence type="ECO:0000313" key="14">
    <source>
        <dbReference type="EMBL" id="KAK6157269.1"/>
    </source>
</evidence>
<name>A0ABR0XDP9_REHGL</name>
<dbReference type="Gene3D" id="1.10.420.10">
    <property type="entry name" value="Peroxidase, domain 2"/>
    <property type="match status" value="1"/>
</dbReference>
<evidence type="ECO:0000256" key="4">
    <source>
        <dbReference type="ARBA" id="ARBA00022559"/>
    </source>
</evidence>
<dbReference type="InterPro" id="IPR033905">
    <property type="entry name" value="Secretory_peroxidase"/>
</dbReference>
<organism evidence="14 15">
    <name type="scientific">Rehmannia glutinosa</name>
    <name type="common">Chinese foxglove</name>
    <dbReference type="NCBI Taxonomy" id="99300"/>
    <lineage>
        <taxon>Eukaryota</taxon>
        <taxon>Viridiplantae</taxon>
        <taxon>Streptophyta</taxon>
        <taxon>Embryophyta</taxon>
        <taxon>Tracheophyta</taxon>
        <taxon>Spermatophyta</taxon>
        <taxon>Magnoliopsida</taxon>
        <taxon>eudicotyledons</taxon>
        <taxon>Gunneridae</taxon>
        <taxon>Pentapetalae</taxon>
        <taxon>asterids</taxon>
        <taxon>lamiids</taxon>
        <taxon>Lamiales</taxon>
        <taxon>Orobanchaceae</taxon>
        <taxon>Rehmannieae</taxon>
        <taxon>Rehmannia</taxon>
    </lineage>
</organism>
<evidence type="ECO:0000256" key="11">
    <source>
        <dbReference type="ARBA" id="ARBA00023180"/>
    </source>
</evidence>
<dbReference type="EC" id="1.11.1.7" evidence="3 12"/>
<keyword evidence="9 12" id="KW-0408">Iron</keyword>
<accession>A0ABR0XDP9</accession>
<comment type="caution">
    <text evidence="14">The sequence shown here is derived from an EMBL/GenBank/DDBJ whole genome shotgun (WGS) entry which is preliminary data.</text>
</comment>
<keyword evidence="6 12" id="KW-0479">Metal-binding</keyword>
<dbReference type="PROSITE" id="PS00435">
    <property type="entry name" value="PEROXIDASE_1"/>
    <property type="match status" value="1"/>
</dbReference>
<comment type="cofactor">
    <cofactor evidence="12">
        <name>Ca(2+)</name>
        <dbReference type="ChEBI" id="CHEBI:29108"/>
    </cofactor>
    <text evidence="12">Binds 2 calcium ions per subunit.</text>
</comment>
<dbReference type="InterPro" id="IPR010255">
    <property type="entry name" value="Haem_peroxidase_sf"/>
</dbReference>
<gene>
    <name evidence="14" type="ORF">DH2020_011517</name>
</gene>
<feature type="domain" description="Plant heme peroxidase family profile" evidence="13">
    <location>
        <begin position="29"/>
        <end position="329"/>
    </location>
</feature>
<dbReference type="InterPro" id="IPR002016">
    <property type="entry name" value="Haem_peroxidase"/>
</dbReference>
<keyword evidence="15" id="KW-1185">Reference proteome</keyword>
<sequence>MGIALSGFRPLRKILTTWLSMLYRANAQNLRTNFYRRTCPNVESIVNQTTARFISRAPSLAAALLRMHFHDCFVRGCDGSVLLNSTGNSTAERDAIPNQSLRGFQVIDAVKTAVERQCPGRVSCADILALVARDAVSQINGPFWRVPLGRRDGNVSIANEALANLPPPFFNVTQLINSFAAQGLSVKDLVVLSGGHTIGVSHCSSFTTRIYNFTGRGDADPSMDPNYVAALRRRCSPTDTTSIVQMDPGSSQDFDTDYYTLVRKRRGLFTTDAELLNNNETSAYVRLHSTSSQDSSFFRDFAESMVRMGRIGVLTGTAGQIRRICSVVN</sequence>
<evidence type="ECO:0000256" key="6">
    <source>
        <dbReference type="ARBA" id="ARBA00022723"/>
    </source>
</evidence>
<dbReference type="CDD" id="cd00693">
    <property type="entry name" value="secretory_peroxidase"/>
    <property type="match status" value="1"/>
</dbReference>
<dbReference type="Pfam" id="PF00141">
    <property type="entry name" value="peroxidase"/>
    <property type="match status" value="1"/>
</dbReference>
<comment type="cofactor">
    <cofactor evidence="12">
        <name>heme b</name>
        <dbReference type="ChEBI" id="CHEBI:60344"/>
    </cofactor>
    <text evidence="12">Binds 1 heme b (iron(II)-protoporphyrin IX) group per subunit.</text>
</comment>
<evidence type="ECO:0000256" key="9">
    <source>
        <dbReference type="ARBA" id="ARBA00023004"/>
    </source>
</evidence>
<dbReference type="Proteomes" id="UP001318860">
    <property type="component" value="Unassembled WGS sequence"/>
</dbReference>
<comment type="subcellular location">
    <subcellularLocation>
        <location evidence="12">Secreted</location>
    </subcellularLocation>
</comment>
<comment type="function">
    <text evidence="12">Removal of H(2)O(2), oxidation of toxic reductants, biosynthesis and degradation of lignin, suberization, auxin catabolism, response to environmental stresses such as wounding, pathogen attack and oxidative stress.</text>
</comment>
<dbReference type="PANTHER" id="PTHR31235">
    <property type="entry name" value="PEROXIDASE 25-RELATED"/>
    <property type="match status" value="1"/>
</dbReference>
<keyword evidence="10" id="KW-1015">Disulfide bond</keyword>
<keyword evidence="7 12" id="KW-0106">Calcium</keyword>
<dbReference type="EMBL" id="JABTTQ020000005">
    <property type="protein sequence ID" value="KAK6157269.1"/>
    <property type="molecule type" value="Genomic_DNA"/>
</dbReference>
<evidence type="ECO:0000256" key="1">
    <source>
        <dbReference type="ARBA" id="ARBA00000189"/>
    </source>
</evidence>
<evidence type="ECO:0000256" key="10">
    <source>
        <dbReference type="ARBA" id="ARBA00023157"/>
    </source>
</evidence>
<keyword evidence="12" id="KW-0964">Secreted</keyword>
<evidence type="ECO:0000259" key="13">
    <source>
        <dbReference type="PROSITE" id="PS50873"/>
    </source>
</evidence>
<keyword evidence="5 12" id="KW-0349">Heme</keyword>